<gene>
    <name evidence="1" type="ORF">BT96DRAFT_919457</name>
</gene>
<evidence type="ECO:0000313" key="2">
    <source>
        <dbReference type="Proteomes" id="UP000799118"/>
    </source>
</evidence>
<organism evidence="1 2">
    <name type="scientific">Gymnopus androsaceus JB14</name>
    <dbReference type="NCBI Taxonomy" id="1447944"/>
    <lineage>
        <taxon>Eukaryota</taxon>
        <taxon>Fungi</taxon>
        <taxon>Dikarya</taxon>
        <taxon>Basidiomycota</taxon>
        <taxon>Agaricomycotina</taxon>
        <taxon>Agaricomycetes</taxon>
        <taxon>Agaricomycetidae</taxon>
        <taxon>Agaricales</taxon>
        <taxon>Marasmiineae</taxon>
        <taxon>Omphalotaceae</taxon>
        <taxon>Gymnopus</taxon>
    </lineage>
</organism>
<accession>A0A6A4HSZ2</accession>
<dbReference type="OrthoDB" id="3127167at2759"/>
<sequence>MRTLMLDTLGRPSTFGILVANNRGYYFYLSKADLDTHDRKWAEYANKPEKHAQLKSPFKFAGVATHEGSNQPVNFHESMITLCDKIFTFLLYAYIDALANDLAITDDSEALAETQRAQVKEAQALARKAAFAFTMNITPVSEILSEEEQRGRGIWVEQRRIHGEEGLRLLKESLLTLPRGGEKKPAFEWYFTEEMFLKAYEKHVQSFYRFNTLPKLEPQSEKDEVATFKAYFDVDSRTAFAEHEKYTLGATPTPRLDSVQTAPI</sequence>
<name>A0A6A4HSZ2_9AGAR</name>
<reference evidence="1" key="1">
    <citation type="journal article" date="2019" name="Environ. Microbiol.">
        <title>Fungal ecological strategies reflected in gene transcription - a case study of two litter decomposers.</title>
        <authorList>
            <person name="Barbi F."/>
            <person name="Kohler A."/>
            <person name="Barry K."/>
            <person name="Baskaran P."/>
            <person name="Daum C."/>
            <person name="Fauchery L."/>
            <person name="Ihrmark K."/>
            <person name="Kuo A."/>
            <person name="LaButti K."/>
            <person name="Lipzen A."/>
            <person name="Morin E."/>
            <person name="Grigoriev I.V."/>
            <person name="Henrissat B."/>
            <person name="Lindahl B."/>
            <person name="Martin F."/>
        </authorList>
    </citation>
    <scope>NUCLEOTIDE SEQUENCE</scope>
    <source>
        <strain evidence="1">JB14</strain>
    </source>
</reference>
<evidence type="ECO:0000313" key="1">
    <source>
        <dbReference type="EMBL" id="KAE9400428.1"/>
    </source>
</evidence>
<dbReference type="Proteomes" id="UP000799118">
    <property type="component" value="Unassembled WGS sequence"/>
</dbReference>
<keyword evidence="2" id="KW-1185">Reference proteome</keyword>
<proteinExistence type="predicted"/>
<dbReference type="AlphaFoldDB" id="A0A6A4HSZ2"/>
<protein>
    <submittedName>
        <fullName evidence="1">Uncharacterized protein</fullName>
    </submittedName>
</protein>
<dbReference type="EMBL" id="ML769456">
    <property type="protein sequence ID" value="KAE9400428.1"/>
    <property type="molecule type" value="Genomic_DNA"/>
</dbReference>